<proteinExistence type="predicted"/>
<evidence type="ECO:0000313" key="4">
    <source>
        <dbReference type="EMBL" id="MCP2159888.1"/>
    </source>
</evidence>
<dbReference type="Pfam" id="PF13828">
    <property type="entry name" value="DUF4190"/>
    <property type="match status" value="1"/>
</dbReference>
<keyword evidence="2" id="KW-0812">Transmembrane</keyword>
<feature type="domain" description="DUF4190" evidence="3">
    <location>
        <begin position="72"/>
        <end position="127"/>
    </location>
</feature>
<feature type="transmembrane region" description="Helical" evidence="2">
    <location>
        <begin position="71"/>
        <end position="92"/>
    </location>
</feature>
<keyword evidence="2" id="KW-1133">Transmembrane helix</keyword>
<evidence type="ECO:0000259" key="3">
    <source>
        <dbReference type="Pfam" id="PF13828"/>
    </source>
</evidence>
<dbReference type="Proteomes" id="UP001205740">
    <property type="component" value="Unassembled WGS sequence"/>
</dbReference>
<protein>
    <recommendedName>
        <fullName evidence="3">DUF4190 domain-containing protein</fullName>
    </recommendedName>
</protein>
<evidence type="ECO:0000313" key="5">
    <source>
        <dbReference type="Proteomes" id="UP001205740"/>
    </source>
</evidence>
<organism evidence="4 5">
    <name type="scientific">Williamsia serinedens</name>
    <dbReference type="NCBI Taxonomy" id="391736"/>
    <lineage>
        <taxon>Bacteria</taxon>
        <taxon>Bacillati</taxon>
        <taxon>Actinomycetota</taxon>
        <taxon>Actinomycetes</taxon>
        <taxon>Mycobacteriales</taxon>
        <taxon>Nocardiaceae</taxon>
        <taxon>Williamsia</taxon>
    </lineage>
</organism>
<feature type="region of interest" description="Disordered" evidence="1">
    <location>
        <begin position="1"/>
        <end position="65"/>
    </location>
</feature>
<keyword evidence="5" id="KW-1185">Reference proteome</keyword>
<evidence type="ECO:0000256" key="2">
    <source>
        <dbReference type="SAM" id="Phobius"/>
    </source>
</evidence>
<reference evidence="4 5" key="1">
    <citation type="submission" date="2022-06" db="EMBL/GenBank/DDBJ databases">
        <title>Genomic Encyclopedia of Archaeal and Bacterial Type Strains, Phase II (KMG-II): from individual species to whole genera.</title>
        <authorList>
            <person name="Goeker M."/>
        </authorList>
    </citation>
    <scope>NUCLEOTIDE SEQUENCE [LARGE SCALE GENOMIC DNA]</scope>
    <source>
        <strain evidence="4 5">DSM 45037</strain>
    </source>
</reference>
<dbReference type="RefSeq" id="WP_253653875.1">
    <property type="nucleotide sequence ID" value="NZ_BAAAOE010000001.1"/>
</dbReference>
<accession>A0ABT1H037</accession>
<evidence type="ECO:0000256" key="1">
    <source>
        <dbReference type="SAM" id="MobiDB-lite"/>
    </source>
</evidence>
<gene>
    <name evidence="4" type="ORF">LX12_001067</name>
</gene>
<feature type="transmembrane region" description="Helical" evidence="2">
    <location>
        <begin position="113"/>
        <end position="135"/>
    </location>
</feature>
<keyword evidence="2" id="KW-0472">Membrane</keyword>
<name>A0ABT1H037_9NOCA</name>
<dbReference type="InterPro" id="IPR025241">
    <property type="entry name" value="DUF4190"/>
</dbReference>
<comment type="caution">
    <text evidence="4">The sequence shown here is derived from an EMBL/GenBank/DDBJ whole genome shotgun (WGS) entry which is preliminary data.</text>
</comment>
<dbReference type="EMBL" id="JAMTCG010000002">
    <property type="protein sequence ID" value="MCP2159888.1"/>
    <property type="molecule type" value="Genomic_DNA"/>
</dbReference>
<sequence>MPPPTTSVPRPGDSGALAYSQQPPRRGPAPDDRPTTVYPDSAIRTQHDTAPDTDDPESSPMTAAPRKSTNVLAIVALVLSFLGVTAIVGIVCGHVARGQIRRRKEYGEQLASAALWIGYAYVAAAILCLIVYLAIAGQGS</sequence>